<name>A0A840NGZ7_9PSEU</name>
<evidence type="ECO:0000313" key="2">
    <source>
        <dbReference type="EMBL" id="MBB5070864.1"/>
    </source>
</evidence>
<sequence>MGKLIYSALMSLDGCVADEHGGYDWAAPSEPVHAFLNDLEREIGTYLLGRRTYAEMIVWDTLSLADQPREMRDFAGIWRAADKVVFSGTLDSVSDARTRLEREFDPAEVRRLKATSAADLAIGGPGLAAAAFRDGLVDECQLFVKPVLVGGGLRAFPAGFGAGLDLRAQHRFEDGTVHLRYDVRS</sequence>
<dbReference type="EMBL" id="JACHIV010000001">
    <property type="protein sequence ID" value="MBB5070864.1"/>
    <property type="molecule type" value="Genomic_DNA"/>
</dbReference>
<dbReference type="PANTHER" id="PTHR38011:SF11">
    <property type="entry name" value="2,5-DIAMINO-6-RIBOSYLAMINO-4(3H)-PYRIMIDINONE 5'-PHOSPHATE REDUCTASE"/>
    <property type="match status" value="1"/>
</dbReference>
<reference evidence="2 3" key="1">
    <citation type="submission" date="2020-08" db="EMBL/GenBank/DDBJ databases">
        <title>Sequencing the genomes of 1000 actinobacteria strains.</title>
        <authorList>
            <person name="Klenk H.-P."/>
        </authorList>
    </citation>
    <scope>NUCLEOTIDE SEQUENCE [LARGE SCALE GENOMIC DNA]</scope>
    <source>
        <strain evidence="2 3">DSM 45582</strain>
    </source>
</reference>
<dbReference type="GO" id="GO:0008703">
    <property type="term" value="F:5-amino-6-(5-phosphoribosylamino)uracil reductase activity"/>
    <property type="evidence" value="ECO:0007669"/>
    <property type="project" value="InterPro"/>
</dbReference>
<evidence type="ECO:0000259" key="1">
    <source>
        <dbReference type="Pfam" id="PF01872"/>
    </source>
</evidence>
<proteinExistence type="predicted"/>
<comment type="caution">
    <text evidence="2">The sequence shown here is derived from an EMBL/GenBank/DDBJ whole genome shotgun (WGS) entry which is preliminary data.</text>
</comment>
<dbReference type="PANTHER" id="PTHR38011">
    <property type="entry name" value="DIHYDROFOLATE REDUCTASE FAMILY PROTEIN (AFU_ORTHOLOGUE AFUA_8G06820)"/>
    <property type="match status" value="1"/>
</dbReference>
<dbReference type="RefSeq" id="WP_184480770.1">
    <property type="nucleotide sequence ID" value="NZ_JACHIV010000001.1"/>
</dbReference>
<keyword evidence="3" id="KW-1185">Reference proteome</keyword>
<dbReference type="Pfam" id="PF01872">
    <property type="entry name" value="RibD_C"/>
    <property type="match status" value="1"/>
</dbReference>
<feature type="domain" description="Bacterial bifunctional deaminase-reductase C-terminal" evidence="1">
    <location>
        <begin position="3"/>
        <end position="159"/>
    </location>
</feature>
<dbReference type="AlphaFoldDB" id="A0A840NGZ7"/>
<dbReference type="Gene3D" id="3.40.430.10">
    <property type="entry name" value="Dihydrofolate Reductase, subunit A"/>
    <property type="match status" value="1"/>
</dbReference>
<accession>A0A840NGZ7</accession>
<dbReference type="GO" id="GO:0009231">
    <property type="term" value="P:riboflavin biosynthetic process"/>
    <property type="evidence" value="ECO:0007669"/>
    <property type="project" value="InterPro"/>
</dbReference>
<evidence type="ECO:0000313" key="3">
    <source>
        <dbReference type="Proteomes" id="UP000580474"/>
    </source>
</evidence>
<dbReference type="InterPro" id="IPR002734">
    <property type="entry name" value="RibDG_C"/>
</dbReference>
<gene>
    <name evidence="2" type="ORF">BJ969_003952</name>
</gene>
<protein>
    <submittedName>
        <fullName evidence="2">Dihydrofolate reductase</fullName>
    </submittedName>
</protein>
<dbReference type="Proteomes" id="UP000580474">
    <property type="component" value="Unassembled WGS sequence"/>
</dbReference>
<dbReference type="InterPro" id="IPR050765">
    <property type="entry name" value="Riboflavin_Biosynth_HTPR"/>
</dbReference>
<dbReference type="InterPro" id="IPR024072">
    <property type="entry name" value="DHFR-like_dom_sf"/>
</dbReference>
<dbReference type="SUPFAM" id="SSF53597">
    <property type="entry name" value="Dihydrofolate reductase-like"/>
    <property type="match status" value="1"/>
</dbReference>
<organism evidence="2 3">
    <name type="scientific">Saccharopolyspora gloriosae</name>
    <dbReference type="NCBI Taxonomy" id="455344"/>
    <lineage>
        <taxon>Bacteria</taxon>
        <taxon>Bacillati</taxon>
        <taxon>Actinomycetota</taxon>
        <taxon>Actinomycetes</taxon>
        <taxon>Pseudonocardiales</taxon>
        <taxon>Pseudonocardiaceae</taxon>
        <taxon>Saccharopolyspora</taxon>
    </lineage>
</organism>